<evidence type="ECO:0000313" key="2">
    <source>
        <dbReference type="EMBL" id="KAG5613712.1"/>
    </source>
</evidence>
<proteinExistence type="predicted"/>
<organism evidence="2 3">
    <name type="scientific">Solanum commersonii</name>
    <name type="common">Commerson's wild potato</name>
    <name type="synonym">Commerson's nightshade</name>
    <dbReference type="NCBI Taxonomy" id="4109"/>
    <lineage>
        <taxon>Eukaryota</taxon>
        <taxon>Viridiplantae</taxon>
        <taxon>Streptophyta</taxon>
        <taxon>Embryophyta</taxon>
        <taxon>Tracheophyta</taxon>
        <taxon>Spermatophyta</taxon>
        <taxon>Magnoliopsida</taxon>
        <taxon>eudicotyledons</taxon>
        <taxon>Gunneridae</taxon>
        <taxon>Pentapetalae</taxon>
        <taxon>asterids</taxon>
        <taxon>lamiids</taxon>
        <taxon>Solanales</taxon>
        <taxon>Solanaceae</taxon>
        <taxon>Solanoideae</taxon>
        <taxon>Solaneae</taxon>
        <taxon>Solanum</taxon>
    </lineage>
</organism>
<name>A0A9J5ZNI2_SOLCO</name>
<evidence type="ECO:0000313" key="3">
    <source>
        <dbReference type="Proteomes" id="UP000824120"/>
    </source>
</evidence>
<evidence type="ECO:0000256" key="1">
    <source>
        <dbReference type="SAM" id="MobiDB-lite"/>
    </source>
</evidence>
<accession>A0A9J5ZNI2</accession>
<protein>
    <submittedName>
        <fullName evidence="2">Uncharacterized protein</fullName>
    </submittedName>
</protein>
<sequence length="317" mass="34043">MLSLKIKCALKDSSCDSPISKNLMLTILASNENSSSKKLTQDQKGLFKACNGAECKVPGVNSGGITVPDPLRTVVDISVGNVWITDWTTVSTRSGKSLNMLRSWLSHISSLCATISSSSVFASDTSSAIVSLCTSLVVTRISGASKSHAFPINELKSICYFSFQNHYLRGFPLSFLTSCDSHSQRINRSLKEGECSKYATLDHPWNGYLKLCSSFILTDWEKEEAPGACEEEEGADVPKGPEAGVGKDASAGNKSTSTSEEIYVETALLPSASSRINSVSIRQMSVEDKEVTSISLAVSRGNPALRHNSVIRIGNGK</sequence>
<reference evidence="2 3" key="1">
    <citation type="submission" date="2020-09" db="EMBL/GenBank/DDBJ databases">
        <title>De no assembly of potato wild relative species, Solanum commersonii.</title>
        <authorList>
            <person name="Cho K."/>
        </authorList>
    </citation>
    <scope>NUCLEOTIDE SEQUENCE [LARGE SCALE GENOMIC DNA]</scope>
    <source>
        <strain evidence="2">LZ3.2</strain>
        <tissue evidence="2">Leaf</tissue>
    </source>
</reference>
<feature type="region of interest" description="Disordered" evidence="1">
    <location>
        <begin position="227"/>
        <end position="258"/>
    </location>
</feature>
<gene>
    <name evidence="2" type="ORF">H5410_013536</name>
</gene>
<comment type="caution">
    <text evidence="2">The sequence shown here is derived from an EMBL/GenBank/DDBJ whole genome shotgun (WGS) entry which is preliminary data.</text>
</comment>
<keyword evidence="3" id="KW-1185">Reference proteome</keyword>
<dbReference type="EMBL" id="JACXVP010000003">
    <property type="protein sequence ID" value="KAG5613712.1"/>
    <property type="molecule type" value="Genomic_DNA"/>
</dbReference>
<dbReference type="Proteomes" id="UP000824120">
    <property type="component" value="Chromosome 3"/>
</dbReference>
<dbReference type="AlphaFoldDB" id="A0A9J5ZNI2"/>